<evidence type="ECO:0000256" key="10">
    <source>
        <dbReference type="ARBA" id="ARBA00023136"/>
    </source>
</evidence>
<evidence type="ECO:0000259" key="16">
    <source>
        <dbReference type="PROSITE" id="PS50021"/>
    </source>
</evidence>
<proteinExistence type="inferred from homology"/>
<keyword evidence="19" id="KW-1185">Reference proteome</keyword>
<evidence type="ECO:0000313" key="18">
    <source>
        <dbReference type="EMBL" id="KAL3874933.1"/>
    </source>
</evidence>
<evidence type="ECO:0000256" key="2">
    <source>
        <dbReference type="ARBA" id="ARBA00004204"/>
    </source>
</evidence>
<sequence>MDRGSTSRSPGISPASSLTSLSGSFSLDSSGPLSPRSSQEGLPSGRRNSRDGGSNRGGGVGIQMQIQQLQDEQERVQKKTFTNWMNTYLKQRSPPMKVENLFEDIKDGVVLLSLLEVLSGDKLQMERGKLKRVHYVSNLSTALKFLEGKKIKLVNINVSDIADGKPSIVLGLIWTIILYFQIEDTLSQQATMPADEEGGPPKKLSALDKFRMNAKKALLAWTGNAITKRYGIEINDFGKSWRDGLAFSAMVHTIRPDLVDMDKIRKQSARVNLENAFSTAEKHLGIARLLDPEDVDVEKPDERSVMTYVAQFLKAYPEAGEDPALGRKIKTPAEQEMAEYTELMQWLTEEADEVLKIVEEPVTDRLQEYMDYLAFKLEVDRREQTYIKIGEKIQTGQTTRLTKDNWQQLDTEWRKMARKTRMWLWKLDANLPGKLGQFGDWLNQAEEILAQEEDILENPEEMAFQLGKILQEHRVFFKDIEGHKKFFLQVKRAGKYEGESIPGPQLENLAARLQVVCKQAPLREYRLEYEQLKYRLLAFLVAAEAKLRIWTVKHGRQESVEELLVDYQTFVLHGKLFQNYDKTYEECKAKAETYRKQGTDKNEVDKMNIYFDEVTSRWKKVSVEVKSVQSMLEEVIDSWKKYNSILDTLTGWLGEAEEMMKSRSTEEKKQFFADMGPYEEKLKIINEAGQFLIETCDEPIAAEIRQTLQKINKRFSDLSDKHQHFQQVEVIGKARKEYQDGIMRLTQWLKNAEELMVHEVPCRHADLKEHLNQLDTFGNQLPSVESDFKVTTKTAQSLVKDSTQDIVTDMLQTLNVQKEVIVQLRKEIPERIKQVKAMLPNIESLETGILDLLAWIEKGEALLATHKLDGTQEECESRLEKHKALFSEVTYQKSILESKNKVYQKVSSIKPKLKNVNYALVDEPMEQLNERFMACVSSSKNWEKNLDNLSRLWRTHQQKQQVLENWLAQAEAVLDDTDDDRRSQLKKHKQFFTRVEDRLPQEYQRACQDILMVLEEEDRPPLTESMKHTLARWKAVTENAPVKLIKLEFSLEEDEFCKNMENAEKTVNMHNQTLARNENVKETLIKHRQMFHDGDFQKTIAKSLDTMGDLCNQLAQHDKRDHSLRELYQEHMERWKKLKTALDATLLGLKQLPERWKEYNAKLEEFGNFVQTVEGLIQDLQKENLTSDEYKELQSKFQKSMRNMNKYTDDAKWLQENLEELLRDSPETDKTREKKKLSELVSRFSGLTPHMDKTSEKSALFSKAYDFRDNIEKRSSWLDEAHRLVMDNPFIDGLEDARAFLQEHEGFMDKLEAEKANILVEIEAGRRLQQDKNAPKFIVKSLQDMERKLKDTDQLAAAKHTKLKQKVQEWENYEKERANLVQYLKKAEEELEQPPAAAGQDHAQKDLQSKKELQNTLKKLKGSLNEMQKLNAILCEGASRERRGPLKGEMTDIDKRLENVSVRLNAKLADLEATIAKWTEYYKRLNNFCDWLNEKEQKLNEVYENKNDTPDQQLEKANAIASEVYENHITLETLEKDAKGLSQNFRSRETAALKSKLMTVRRQWDSLCARAKDRSTALTGSVAHWQMYQNLSQQLMPWIVKAEKYCATDLPKCSDLQEAKDIYDLHQEFLQECETQLPIFEKMSTEAGYIMDQPNMQRDLDALQRRWNSILSASEERSHRVDKIYGAWTAYNQELNNINEVMEKFENRLAVEPNINSTDPQVLEHELVLCKTLQEEIRSQQPQLNALQRQFEQVKQHATPEGLKDLKDRQDAVKAKWNKVMTDATERQGMLNAAVKHRQDFYARLQDFEKWLKKTQRKLDTGSEIYSDEVGETMQKLKALRNECAQQDPMYNALVQEFKDLLQNCNEDERAILSDRFDRIDSGYSTMEDLIKSREDLCQHWDKYQTVHRDAQGKLKTIQAKLASPNIKEEEVVKANQEIQALRADMAKWAKEADSLDDLMATAQLTIKDRATQRTLHFGSELQVLESMCDSAAFSAKQKEEHLGELSQLCQEFEVKKGGLVGKLADIVQRLQEATVEQSSPQGLRDLVREIEDIRDDVFAYNPEYEQLRELGRQIMQADPSRSSTVQGSLSKVNDAWDTVQALLGEKHQQYSSVASMWQQYMDAKQGVVRVLEDVQPLVEQDIAFSSQPDVKKALDQHKNAEFELHSNQSQLDLMNSKGLQLLSDLKNIPNFDMSVLEEDLDEINHKWESANSDIEQHKENLEAQLVCWDQVQTGTEELESWVNTMVTKLDDCLQHFDDAVTVEACLTKFKEEAPYYEEVLKEINQKIKDLREMNQDQEISELVKVRDAITDKFEKATSLANQLEGVMANFADERQNLEKAIEEETEWINQVKEMLAKCDDVSGADEDIVQRLETAKVLKDQLAEHKKKIGALLDKASAMQAKYPSAETANLAKDAGVLKKKFEGLMNRGDKIEEMLQGTLEQHCQDAQQQQQRWLNTAREKVTWCGDIAGDRYSVEAKLATIKDLIASAKEGQQKKELAEGKVETVKGVLPRQKQAELEQQKKAADKEWAELMDVMQKTQAKLEGSIDQWSAYDREYENLSQWLKDTETSVRNEGNLQPDLPSKIEQYEHFKEIDDDVKVHKAAFDQVRDSAQEITRATGDGRTTSYAGQLLTRYNILAAAVKEQVERCEQNIEDHEDYMNKYKSCLDWLQGGQQELDECSDLPRDNEALEAKLSTVQDLNARLEKGTAIFNNALEAGERLYPNTSNEGREAIRRDLRSLREKWEQFNDHLNETQRNLESSRMQWSTFDENFDQLQKWTEDMNKQIEEDMDMKTSLQEKKACLQHYRVSISLDCHR</sequence>
<evidence type="ECO:0000256" key="14">
    <source>
        <dbReference type="SAM" id="Coils"/>
    </source>
</evidence>
<dbReference type="CDD" id="cd00176">
    <property type="entry name" value="SPEC"/>
    <property type="match status" value="6"/>
</dbReference>
<dbReference type="PANTHER" id="PTHR47535">
    <property type="entry name" value="MUSCLE-SPECIFIC PROTEIN 300 KDA, ISOFORM G"/>
    <property type="match status" value="1"/>
</dbReference>
<evidence type="ECO:0000256" key="11">
    <source>
        <dbReference type="ARBA" id="ARBA00023203"/>
    </source>
</evidence>
<reference evidence="18 19" key="1">
    <citation type="submission" date="2024-11" db="EMBL/GenBank/DDBJ databases">
        <title>Chromosome-level genome assembly of the freshwater bivalve Anodonta woodiana.</title>
        <authorList>
            <person name="Chen X."/>
        </authorList>
    </citation>
    <scope>NUCLEOTIDE SEQUENCE [LARGE SCALE GENOMIC DNA]</scope>
    <source>
        <strain evidence="18">MN2024</strain>
        <tissue evidence="18">Gills</tissue>
    </source>
</reference>
<evidence type="ECO:0000256" key="3">
    <source>
        <dbReference type="ARBA" id="ARBA00004245"/>
    </source>
</evidence>
<feature type="domain" description="Calponin-homology (CH)" evidence="16">
    <location>
        <begin position="75"/>
        <end position="181"/>
    </location>
</feature>
<dbReference type="Gene3D" id="1.20.58.60">
    <property type="match status" value="10"/>
</dbReference>
<keyword evidence="6" id="KW-0812">Transmembrane</keyword>
<feature type="compositionally biased region" description="Low complexity" evidence="15">
    <location>
        <begin position="11"/>
        <end position="35"/>
    </location>
</feature>
<feature type="coiled-coil region" evidence="14">
    <location>
        <begin position="1370"/>
        <end position="1430"/>
    </location>
</feature>
<dbReference type="Gene3D" id="1.10.418.10">
    <property type="entry name" value="Calponin-like domain"/>
    <property type="match status" value="2"/>
</dbReference>
<evidence type="ECO:0000256" key="1">
    <source>
        <dbReference type="ARBA" id="ARBA00004126"/>
    </source>
</evidence>
<evidence type="ECO:0000256" key="15">
    <source>
        <dbReference type="SAM" id="MobiDB-lite"/>
    </source>
</evidence>
<dbReference type="SMART" id="SM00033">
    <property type="entry name" value="CH"/>
    <property type="match status" value="2"/>
</dbReference>
<evidence type="ECO:0000256" key="4">
    <source>
        <dbReference type="ARBA" id="ARBA00008619"/>
    </source>
</evidence>
<gene>
    <name evidence="18" type="ORF">ACJMK2_037885</name>
</gene>
<comment type="subcellular location">
    <subcellularLocation>
        <location evidence="3">Cytoplasm</location>
        <location evidence="3">Cytoskeleton</location>
    </subcellularLocation>
    <subcellularLocation>
        <location evidence="2">Cytoplasm</location>
        <location evidence="2">Myofibril</location>
        <location evidence="2">Sarcomere</location>
    </subcellularLocation>
    <subcellularLocation>
        <location evidence="1">Nucleus membrane</location>
    </subcellularLocation>
</comment>
<feature type="compositionally biased region" description="Polar residues" evidence="15">
    <location>
        <begin position="1"/>
        <end position="10"/>
    </location>
</feature>
<evidence type="ECO:0000313" key="19">
    <source>
        <dbReference type="Proteomes" id="UP001634394"/>
    </source>
</evidence>
<feature type="coiled-coil region" evidence="14">
    <location>
        <begin position="2277"/>
        <end position="2396"/>
    </location>
</feature>
<dbReference type="InterPro" id="IPR001715">
    <property type="entry name" value="CH_dom"/>
</dbReference>
<keyword evidence="13" id="KW-0539">Nucleus</keyword>
<dbReference type="CDD" id="cd21243">
    <property type="entry name" value="CH_SYNE1_rpt2"/>
    <property type="match status" value="1"/>
</dbReference>
<keyword evidence="10" id="KW-0472">Membrane</keyword>
<comment type="similarity">
    <text evidence="4">Belongs to the nesprin family.</text>
</comment>
<protein>
    <submittedName>
        <fullName evidence="18">Uncharacterized protein</fullName>
    </submittedName>
</protein>
<dbReference type="PROSITE" id="PS00020">
    <property type="entry name" value="ACTININ_2"/>
    <property type="match status" value="1"/>
</dbReference>
<feature type="region of interest" description="Disordered" evidence="15">
    <location>
        <begin position="1"/>
        <end position="60"/>
    </location>
</feature>
<dbReference type="FunFam" id="1.10.418.10:FF:000037">
    <property type="entry name" value="nesprin-1 isoform X1"/>
    <property type="match status" value="1"/>
</dbReference>
<feature type="coiled-coil region" evidence="14">
    <location>
        <begin position="1190"/>
        <end position="1224"/>
    </location>
</feature>
<keyword evidence="8" id="KW-1133">Transmembrane helix</keyword>
<evidence type="ECO:0000256" key="5">
    <source>
        <dbReference type="ARBA" id="ARBA00022490"/>
    </source>
</evidence>
<dbReference type="Pfam" id="PF25034">
    <property type="entry name" value="Spectrin_SYNE1"/>
    <property type="match status" value="1"/>
</dbReference>
<dbReference type="InterPro" id="IPR018159">
    <property type="entry name" value="Spectrin/alpha-actinin"/>
</dbReference>
<dbReference type="InterPro" id="IPR052403">
    <property type="entry name" value="LINC-complex_assoc"/>
</dbReference>
<dbReference type="Pfam" id="PF00435">
    <property type="entry name" value="Spectrin"/>
    <property type="match status" value="7"/>
</dbReference>
<dbReference type="GO" id="GO:0030017">
    <property type="term" value="C:sarcomere"/>
    <property type="evidence" value="ECO:0007669"/>
    <property type="project" value="UniProtKB-SubCell"/>
</dbReference>
<dbReference type="PROSITE" id="PS50021">
    <property type="entry name" value="CH"/>
    <property type="match status" value="2"/>
</dbReference>
<dbReference type="SMART" id="SM00150">
    <property type="entry name" value="SPEC"/>
    <property type="match status" value="15"/>
</dbReference>
<organism evidence="18 19">
    <name type="scientific">Sinanodonta woodiana</name>
    <name type="common">Chinese pond mussel</name>
    <name type="synonym">Anodonta woodiana</name>
    <dbReference type="NCBI Taxonomy" id="1069815"/>
    <lineage>
        <taxon>Eukaryota</taxon>
        <taxon>Metazoa</taxon>
        <taxon>Spiralia</taxon>
        <taxon>Lophotrochozoa</taxon>
        <taxon>Mollusca</taxon>
        <taxon>Bivalvia</taxon>
        <taxon>Autobranchia</taxon>
        <taxon>Heteroconchia</taxon>
        <taxon>Palaeoheterodonta</taxon>
        <taxon>Unionida</taxon>
        <taxon>Unionoidea</taxon>
        <taxon>Unionidae</taxon>
        <taxon>Unioninae</taxon>
        <taxon>Sinanodonta</taxon>
    </lineage>
</organism>
<dbReference type="InterPro" id="IPR057057">
    <property type="entry name" value="Spectrin_SYNE1"/>
</dbReference>
<evidence type="ECO:0000256" key="13">
    <source>
        <dbReference type="ARBA" id="ARBA00023242"/>
    </source>
</evidence>
<dbReference type="PROSITE" id="PS50870">
    <property type="entry name" value="AH"/>
    <property type="match status" value="1"/>
</dbReference>
<dbReference type="InterPro" id="IPR010504">
    <property type="entry name" value="AH_dom"/>
</dbReference>
<dbReference type="PROSITE" id="PS00019">
    <property type="entry name" value="ACTININ_1"/>
    <property type="match status" value="1"/>
</dbReference>
<dbReference type="GO" id="GO:0005856">
    <property type="term" value="C:cytoskeleton"/>
    <property type="evidence" value="ECO:0007669"/>
    <property type="project" value="UniProtKB-SubCell"/>
</dbReference>
<evidence type="ECO:0000256" key="8">
    <source>
        <dbReference type="ARBA" id="ARBA00022989"/>
    </source>
</evidence>
<dbReference type="InterPro" id="IPR047291">
    <property type="entry name" value="CH_SYNE1_rpt2"/>
</dbReference>
<keyword evidence="9 14" id="KW-0175">Coiled coil</keyword>
<keyword evidence="7" id="KW-0677">Repeat</keyword>
<dbReference type="FunFam" id="1.10.418.10:FF:000033">
    <property type="entry name" value="nesprin-1 isoform X1"/>
    <property type="match status" value="1"/>
</dbReference>
<comment type="caution">
    <text evidence="18">The sequence shown here is derived from an EMBL/GenBank/DDBJ whole genome shotgun (WGS) entry which is preliminary data.</text>
</comment>
<evidence type="ECO:0000256" key="9">
    <source>
        <dbReference type="ARBA" id="ARBA00023054"/>
    </source>
</evidence>
<dbReference type="Proteomes" id="UP001634394">
    <property type="component" value="Unassembled WGS sequence"/>
</dbReference>
<dbReference type="SUPFAM" id="SSF47576">
    <property type="entry name" value="Calponin-homology domain, CH-domain"/>
    <property type="match status" value="1"/>
</dbReference>
<feature type="domain" description="Calponin-homology (CH)" evidence="16">
    <location>
        <begin position="212"/>
        <end position="317"/>
    </location>
</feature>
<accession>A0ABD3WQB7</accession>
<keyword evidence="11" id="KW-0009">Actin-binding</keyword>
<dbReference type="PANTHER" id="PTHR47535:SF1">
    <property type="entry name" value="NESPRIN-1"/>
    <property type="match status" value="1"/>
</dbReference>
<evidence type="ECO:0000259" key="17">
    <source>
        <dbReference type="PROSITE" id="PS50870"/>
    </source>
</evidence>
<dbReference type="InterPro" id="IPR001589">
    <property type="entry name" value="Actinin_actin-bd_CS"/>
</dbReference>
<feature type="domain" description="AH" evidence="17">
    <location>
        <begin position="2531"/>
        <end position="2655"/>
    </location>
</feature>
<evidence type="ECO:0000256" key="6">
    <source>
        <dbReference type="ARBA" id="ARBA00022692"/>
    </source>
</evidence>
<feature type="coiled-coil region" evidence="14">
    <location>
        <begin position="1932"/>
        <end position="1959"/>
    </location>
</feature>
<evidence type="ECO:0000256" key="12">
    <source>
        <dbReference type="ARBA" id="ARBA00023212"/>
    </source>
</evidence>
<name>A0ABD3WQB7_SINWO</name>
<dbReference type="GO" id="GO:0003779">
    <property type="term" value="F:actin binding"/>
    <property type="evidence" value="ECO:0007669"/>
    <property type="project" value="UniProtKB-KW"/>
</dbReference>
<dbReference type="EMBL" id="JBJQND010000006">
    <property type="protein sequence ID" value="KAL3874933.1"/>
    <property type="molecule type" value="Genomic_DNA"/>
</dbReference>
<dbReference type="InterPro" id="IPR002017">
    <property type="entry name" value="Spectrin_repeat"/>
</dbReference>
<dbReference type="Pfam" id="PF00307">
    <property type="entry name" value="CH"/>
    <property type="match status" value="2"/>
</dbReference>
<dbReference type="GO" id="GO:0031965">
    <property type="term" value="C:nuclear membrane"/>
    <property type="evidence" value="ECO:0007669"/>
    <property type="project" value="UniProtKB-SubCell"/>
</dbReference>
<feature type="coiled-coil region" evidence="14">
    <location>
        <begin position="2633"/>
        <end position="2660"/>
    </location>
</feature>
<keyword evidence="5" id="KW-0963">Cytoplasm</keyword>
<dbReference type="InterPro" id="IPR036872">
    <property type="entry name" value="CH_dom_sf"/>
</dbReference>
<dbReference type="SUPFAM" id="SSF46966">
    <property type="entry name" value="Spectrin repeat"/>
    <property type="match status" value="17"/>
</dbReference>
<evidence type="ECO:0000256" key="7">
    <source>
        <dbReference type="ARBA" id="ARBA00022737"/>
    </source>
</evidence>
<keyword evidence="12" id="KW-0206">Cytoskeleton</keyword>